<keyword evidence="1" id="KW-0472">Membrane</keyword>
<proteinExistence type="predicted"/>
<keyword evidence="1" id="KW-0812">Transmembrane</keyword>
<evidence type="ECO:0000256" key="1">
    <source>
        <dbReference type="SAM" id="Phobius"/>
    </source>
</evidence>
<reference evidence="2" key="1">
    <citation type="submission" date="2021-05" db="EMBL/GenBank/DDBJ databases">
        <authorList>
            <person name="Alioto T."/>
            <person name="Alioto T."/>
            <person name="Gomez Garrido J."/>
        </authorList>
    </citation>
    <scope>NUCLEOTIDE SEQUENCE</scope>
</reference>
<name>A0A8D8BWU6_CULPI</name>
<dbReference type="EMBL" id="HBUE01094422">
    <property type="protein sequence ID" value="CAG6482766.1"/>
    <property type="molecule type" value="Transcribed_RNA"/>
</dbReference>
<organism evidence="2">
    <name type="scientific">Culex pipiens</name>
    <name type="common">House mosquito</name>
    <dbReference type="NCBI Taxonomy" id="7175"/>
    <lineage>
        <taxon>Eukaryota</taxon>
        <taxon>Metazoa</taxon>
        <taxon>Ecdysozoa</taxon>
        <taxon>Arthropoda</taxon>
        <taxon>Hexapoda</taxon>
        <taxon>Insecta</taxon>
        <taxon>Pterygota</taxon>
        <taxon>Neoptera</taxon>
        <taxon>Endopterygota</taxon>
        <taxon>Diptera</taxon>
        <taxon>Nematocera</taxon>
        <taxon>Culicoidea</taxon>
        <taxon>Culicidae</taxon>
        <taxon>Culicinae</taxon>
        <taxon>Culicini</taxon>
        <taxon>Culex</taxon>
        <taxon>Culex</taxon>
    </lineage>
</organism>
<dbReference type="EMBL" id="HBUE01094417">
    <property type="protein sequence ID" value="CAG6482765.1"/>
    <property type="molecule type" value="Transcribed_RNA"/>
</dbReference>
<accession>A0A8D8BWU6</accession>
<feature type="transmembrane region" description="Helical" evidence="1">
    <location>
        <begin position="39"/>
        <end position="60"/>
    </location>
</feature>
<keyword evidence="1" id="KW-1133">Transmembrane helix</keyword>
<protein>
    <submittedName>
        <fullName evidence="2">(northern house mosquito) hypothetical protein</fullName>
    </submittedName>
</protein>
<evidence type="ECO:0000313" key="2">
    <source>
        <dbReference type="EMBL" id="CAG6482765.1"/>
    </source>
</evidence>
<dbReference type="AlphaFoldDB" id="A0A8D8BWU6"/>
<sequence>MAAVLKPATESIWALNRNMVALVVEVTSVRRVEIDDSRAMWHAITELLNVDLMAVMFWMAASHSTVPFGLVSLPIAWLTLAETAVSLLMRATIARRWRVVIFGRRVLTTCTVESSTVVIGLKLF</sequence>
<feature type="transmembrane region" description="Helical" evidence="1">
    <location>
        <begin position="66"/>
        <end position="88"/>
    </location>
</feature>